<evidence type="ECO:0000256" key="1">
    <source>
        <dbReference type="ARBA" id="ARBA00022723"/>
    </source>
</evidence>
<feature type="compositionally biased region" description="Basic and acidic residues" evidence="5">
    <location>
        <begin position="2019"/>
        <end position="2029"/>
    </location>
</feature>
<reference evidence="8" key="1">
    <citation type="submission" date="2025-08" db="UniProtKB">
        <authorList>
            <consortium name="RefSeq"/>
        </authorList>
    </citation>
    <scope>IDENTIFICATION</scope>
</reference>
<evidence type="ECO:0000313" key="8">
    <source>
        <dbReference type="RefSeq" id="XP_026191074.1"/>
    </source>
</evidence>
<dbReference type="SUPFAM" id="SSF57903">
    <property type="entry name" value="FYVE/PHD zinc finger"/>
    <property type="match status" value="1"/>
</dbReference>
<feature type="compositionally biased region" description="Basic and acidic residues" evidence="5">
    <location>
        <begin position="96"/>
        <end position="124"/>
    </location>
</feature>
<dbReference type="InterPro" id="IPR052583">
    <property type="entry name" value="ATP-helicase/E3_Ub-Ligase"/>
</dbReference>
<dbReference type="InterPro" id="IPR027417">
    <property type="entry name" value="P-loop_NTPase"/>
</dbReference>
<keyword evidence="7" id="KW-1185">Reference proteome</keyword>
<dbReference type="SMART" id="SM00184">
    <property type="entry name" value="RING"/>
    <property type="match status" value="2"/>
</dbReference>
<evidence type="ECO:0000256" key="3">
    <source>
        <dbReference type="ARBA" id="ARBA00022833"/>
    </source>
</evidence>
<protein>
    <submittedName>
        <fullName evidence="8">Uncharacterized protein LOC34621649</fullName>
    </submittedName>
</protein>
<feature type="compositionally biased region" description="Polar residues" evidence="5">
    <location>
        <begin position="1587"/>
        <end position="1605"/>
    </location>
</feature>
<dbReference type="InterPro" id="IPR000330">
    <property type="entry name" value="SNF2_N"/>
</dbReference>
<feature type="compositionally biased region" description="Low complexity" evidence="5">
    <location>
        <begin position="1"/>
        <end position="13"/>
    </location>
</feature>
<feature type="compositionally biased region" description="Low complexity" evidence="5">
    <location>
        <begin position="1087"/>
        <end position="1104"/>
    </location>
</feature>
<dbReference type="Pfam" id="PF13445">
    <property type="entry name" value="zf-RING_UBOX"/>
    <property type="match status" value="1"/>
</dbReference>
<keyword evidence="1" id="KW-0479">Metal-binding</keyword>
<feature type="domain" description="RING-type" evidence="6">
    <location>
        <begin position="2112"/>
        <end position="2171"/>
    </location>
</feature>
<feature type="region of interest" description="Disordered" evidence="5">
    <location>
        <begin position="1997"/>
        <end position="2093"/>
    </location>
</feature>
<evidence type="ECO:0000256" key="5">
    <source>
        <dbReference type="SAM" id="MobiDB-lite"/>
    </source>
</evidence>
<keyword evidence="2 4" id="KW-0863">Zinc-finger</keyword>
<dbReference type="Pfam" id="PF00176">
    <property type="entry name" value="SNF2-rel_dom"/>
    <property type="match status" value="1"/>
</dbReference>
<feature type="region of interest" description="Disordered" evidence="5">
    <location>
        <begin position="1083"/>
        <end position="1104"/>
    </location>
</feature>
<evidence type="ECO:0000256" key="4">
    <source>
        <dbReference type="PROSITE-ProRule" id="PRU00175"/>
    </source>
</evidence>
<feature type="compositionally biased region" description="Polar residues" evidence="5">
    <location>
        <begin position="1429"/>
        <end position="1448"/>
    </location>
</feature>
<evidence type="ECO:0000313" key="7">
    <source>
        <dbReference type="Proteomes" id="UP000515125"/>
    </source>
</evidence>
<dbReference type="SUPFAM" id="SSF57850">
    <property type="entry name" value="RING/U-box"/>
    <property type="match status" value="1"/>
</dbReference>
<dbReference type="PANTHER" id="PTHR45865">
    <property type="entry name" value="E3 UBIQUITIN-PROTEIN LIGASE SHPRH FAMILY MEMBER"/>
    <property type="match status" value="1"/>
</dbReference>
<feature type="region of interest" description="Disordered" evidence="5">
    <location>
        <begin position="1"/>
        <end position="124"/>
    </location>
</feature>
<dbReference type="InterPro" id="IPR027370">
    <property type="entry name" value="Znf-RING_euk"/>
</dbReference>
<dbReference type="Proteomes" id="UP000515125">
    <property type="component" value="Unplaced"/>
</dbReference>
<dbReference type="GO" id="GO:0008270">
    <property type="term" value="F:zinc ion binding"/>
    <property type="evidence" value="ECO:0007669"/>
    <property type="project" value="UniProtKB-KW"/>
</dbReference>
<keyword evidence="3" id="KW-0862">Zinc</keyword>
<dbReference type="InterPro" id="IPR011011">
    <property type="entry name" value="Znf_FYVE_PHD"/>
</dbReference>
<feature type="compositionally biased region" description="Low complexity" evidence="5">
    <location>
        <begin position="2084"/>
        <end position="2093"/>
    </location>
</feature>
<feature type="region of interest" description="Disordered" evidence="5">
    <location>
        <begin position="714"/>
        <end position="738"/>
    </location>
</feature>
<accession>A0A6P6RU47</accession>
<dbReference type="RefSeq" id="XP_026191074.1">
    <property type="nucleotide sequence ID" value="XM_026335289.1"/>
</dbReference>
<dbReference type="Gene3D" id="3.40.50.300">
    <property type="entry name" value="P-loop containing nucleotide triphosphate hydrolases"/>
    <property type="match status" value="1"/>
</dbReference>
<gene>
    <name evidence="8" type="primary">LOC34621649</name>
</gene>
<dbReference type="PANTHER" id="PTHR45865:SF1">
    <property type="entry name" value="E3 UBIQUITIN-PROTEIN LIGASE SHPRH"/>
    <property type="match status" value="1"/>
</dbReference>
<dbReference type="GO" id="GO:0005524">
    <property type="term" value="F:ATP binding"/>
    <property type="evidence" value="ECO:0007669"/>
    <property type="project" value="InterPro"/>
</dbReference>
<feature type="compositionally biased region" description="Low complexity" evidence="5">
    <location>
        <begin position="1761"/>
        <end position="1773"/>
    </location>
</feature>
<evidence type="ECO:0000256" key="2">
    <source>
        <dbReference type="ARBA" id="ARBA00022771"/>
    </source>
</evidence>
<feature type="compositionally biased region" description="Basic residues" evidence="5">
    <location>
        <begin position="723"/>
        <end position="735"/>
    </location>
</feature>
<feature type="compositionally biased region" description="Low complexity" evidence="5">
    <location>
        <begin position="24"/>
        <end position="36"/>
    </location>
</feature>
<feature type="compositionally biased region" description="Polar residues" evidence="5">
    <location>
        <begin position="2042"/>
        <end position="2052"/>
    </location>
</feature>
<dbReference type="InterPro" id="IPR001841">
    <property type="entry name" value="Znf_RING"/>
</dbReference>
<name>A0A6P6RU47_9EIME</name>
<dbReference type="PROSITE" id="PS50089">
    <property type="entry name" value="ZF_RING_2"/>
    <property type="match status" value="1"/>
</dbReference>
<organism evidence="7 8">
    <name type="scientific">Cyclospora cayetanensis</name>
    <dbReference type="NCBI Taxonomy" id="88456"/>
    <lineage>
        <taxon>Eukaryota</taxon>
        <taxon>Sar</taxon>
        <taxon>Alveolata</taxon>
        <taxon>Apicomplexa</taxon>
        <taxon>Conoidasida</taxon>
        <taxon>Coccidia</taxon>
        <taxon>Eucoccidiorida</taxon>
        <taxon>Eimeriorina</taxon>
        <taxon>Eimeriidae</taxon>
        <taxon>Cyclospora</taxon>
    </lineage>
</organism>
<feature type="region of interest" description="Disordered" evidence="5">
    <location>
        <begin position="862"/>
        <end position="889"/>
    </location>
</feature>
<feature type="non-terminal residue" evidence="8">
    <location>
        <position position="2210"/>
    </location>
</feature>
<proteinExistence type="predicted"/>
<dbReference type="OrthoDB" id="423559at2759"/>
<feature type="compositionally biased region" description="Polar residues" evidence="5">
    <location>
        <begin position="2060"/>
        <end position="2077"/>
    </location>
</feature>
<dbReference type="GeneID" id="34621649"/>
<dbReference type="SUPFAM" id="SSF52540">
    <property type="entry name" value="P-loop containing nucleoside triphosphate hydrolases"/>
    <property type="match status" value="1"/>
</dbReference>
<dbReference type="CDD" id="cd16449">
    <property type="entry name" value="RING-HC"/>
    <property type="match status" value="1"/>
</dbReference>
<feature type="compositionally biased region" description="Low complexity" evidence="5">
    <location>
        <begin position="862"/>
        <end position="873"/>
    </location>
</feature>
<dbReference type="Gene3D" id="3.30.40.10">
    <property type="entry name" value="Zinc/RING finger domain, C3HC4 (zinc finger)"/>
    <property type="match status" value="1"/>
</dbReference>
<feature type="region of interest" description="Disordered" evidence="5">
    <location>
        <begin position="1581"/>
        <end position="1621"/>
    </location>
</feature>
<feature type="region of interest" description="Disordered" evidence="5">
    <location>
        <begin position="342"/>
        <end position="379"/>
    </location>
</feature>
<feature type="region of interest" description="Disordered" evidence="5">
    <location>
        <begin position="1755"/>
        <end position="1784"/>
    </location>
</feature>
<sequence length="2210" mass="238506">MTLLLPLSSLEPPQQDAEGGCLVRTGRAAGAATPPASDEESQTAPQHRAPPVDTDLQCRHGSQQELHTHPRRESPCQQRRKKRLMRQHKMIQLETANDRSSPDLSRRQTHQQDEQEQQHSEHQRQCLLKRDAVLRAAASAACKEGLECLYTWEPLEIPAETPPAEICWQCNPSSHVETSWRRLRRPHIERLAADAAACDTGRGNESAETSSCADMVAAAAQPICSCRRFWGALLEAPEPGDLSLTLVAAQPSPAVSCKAAATPLGETADSACLAGAEAAAPCRAAAVHPRVGAECRLNASAALHSMGDLLPVLTSRRHLLPLCLRAKLLCARHFAADAAPPTGAAAASKSGSQTSRKRQRSPAASESVKGFVPVPSSSTSSNKWIWLVEVSLCLDRASCPSPCSVQLHVSDCRTKAAHWLFGRMLRHPSLLPASVAAAVSAASLTRSSDAQSNASAPRPFFVSPSLIYSLVSQRHVLHALLQQHSSHASNDPLPLSGIELLQPAGLRCSLRPYQQRAVLFALTREWRAFLGRSNSMRGASGAEKALNKLEEQQQQQLQLLLQQHQQPMQQSVNMFWIRVALPSAAAMWINHVTGQVAAASEAATASDSFAADGVAASFEVPGGLLCDAMGLGKSVEVLTLILANPKPRSACAAVGEPAAESLPPAATRWAEAAPAEFKGALYRWGDEISSDCRICCICGLDSLGPLCRKGSRRWSPQAAGGRSKQKQPKQPRASHLRGERANGSSSLLAVVQCSSCQCLSHVFCVAASPGAAAEVPFLCPFCVVDSQERLAGSRSVDQLPEGKGTVLVCPSAIVDQWKREVSLHCDKSLKVAVYPGLKQARAALADTVVALARAESRAAASRGASSLPGASSGSRERCEDAEEYPGDSSRLSLCPRTVEAVLGCLPQGPTVLCSQLMDFDIVIVPFEALQQEVWFAPPLSSSSDASSTVLGCSGSGRMSLRGTKRYRKLFSPIVGIRWWRLVVDEAQLAGGFSGAARFCHSIEATHRWCVSGTPLLDELAGEASPKRSAHAPRGSLLPRELAGILAALRLSIDGAHPLPPALSQRVFHALSLPLPQSALEEALPPASGISSSSDTRSSTFGDTRLSAPRVGPNWGLTGFALNVAVDLLAPLMWKTNMSDVAEELGVPPPIVHDIFVDLGPIERFFYQRQQRTVTRRVLRLCSKHQQQQQQLLLQQERLLLATARAAASGAATAAAVGSAPLAAALSSQMVGLLLVLRQAANHPQLGALGLSCRRSTNSSANANRSRKKPESLEALGRYMSMDEVLCQLLADARVELEGALRAYCAEINGVAGISLLQGKPARAALLYLHVLELSAHPLGASDAPRKVAAFLGVPDESIGSLILKPPLVESLTSGCYHIDKLQQIHAAYNLYESLSKQPSNDACSPVHQRGKTPDEALGLHSDLVAGTPSPFNAESSINNWTRSSASEASQDRGGAPQSVFQSDAVAATDQSAAAAAAAAAWELYQCLRREYVSKAVGELNRAREAFRMCFRDTERHRTEKTLLCAGKKKASQTTRGCSLAPPKAPACVSSPEESPTEGERGRLPVFSTRSPFTTDEALDCAEERPPTSHQNLPSSGARELSTSAQRRALRSEEDSSALAEFQEAETQRRSLGSGRWFAAFATLDEERSKAVSLRVRDELANLRGIPSGDYGCRSGPLNFMGRRLHLGGVSSCKGIVSALEIRLDELDCRRKALIQTLESLDHHGKPCAEQQTAFGGCPRCNEICQAELHQFQEQQQKKSNKVQQQNLQQQQQQLRTGASPRKRRRKGDFEEVLLGSLCFHCAAAQQISELQYYVHNTVAKNLDTVTTDPYGLNIEGYHHYGDSDLIRCLQLLCSILRRDSDLGVPETACVAAAAEEHLKELDCLKRELTAAGVYLLASRGVLSAFDELRMSVSRFFLKSPDNSFPAGACAAAAGGDCCGGLSDSSIRHELWLQRCGLGAHEIPAVLSQLTGDLLLSKEQIAVCFTRHQFLTNLKTKESNAALKRPPQGRTASDPPVAAADDRKDEETEAKSTVSRAGAMTEANDQLSRGPQDTSRDRQPRSSAASLTRRQEQLTASKPQELEQDGQWHQRLQQQQHARKRSLYHEDEEFQRCPICLQNFDAGGCVAVSPCGHSTCFACLQKLQQLQRRQQQRQYQQQQRERVQLLTCAVCRHRFSVSSVALVAATAASAAAAASAPTSLQQQQQQQQQQQ</sequence>
<evidence type="ECO:0000259" key="6">
    <source>
        <dbReference type="PROSITE" id="PS50089"/>
    </source>
</evidence>
<feature type="region of interest" description="Disordered" evidence="5">
    <location>
        <begin position="1533"/>
        <end position="1568"/>
    </location>
</feature>
<dbReference type="InterPro" id="IPR013083">
    <property type="entry name" value="Znf_RING/FYVE/PHD"/>
</dbReference>
<feature type="compositionally biased region" description="Basic residues" evidence="5">
    <location>
        <begin position="78"/>
        <end position="89"/>
    </location>
</feature>
<feature type="region of interest" description="Disordered" evidence="5">
    <location>
        <begin position="1428"/>
        <end position="1457"/>
    </location>
</feature>